<evidence type="ECO:0000313" key="1">
    <source>
        <dbReference type="EMBL" id="KAI0036476.1"/>
    </source>
</evidence>
<accession>A0ACB8QX87</accession>
<reference evidence="1" key="2">
    <citation type="journal article" date="2022" name="New Phytol.">
        <title>Evolutionary transition to the ectomycorrhizal habit in the genomes of a hyperdiverse lineage of mushroom-forming fungi.</title>
        <authorList>
            <person name="Looney B."/>
            <person name="Miyauchi S."/>
            <person name="Morin E."/>
            <person name="Drula E."/>
            <person name="Courty P.E."/>
            <person name="Kohler A."/>
            <person name="Kuo A."/>
            <person name="LaButti K."/>
            <person name="Pangilinan J."/>
            <person name="Lipzen A."/>
            <person name="Riley R."/>
            <person name="Andreopoulos W."/>
            <person name="He G."/>
            <person name="Johnson J."/>
            <person name="Nolan M."/>
            <person name="Tritt A."/>
            <person name="Barry K.W."/>
            <person name="Grigoriev I.V."/>
            <person name="Nagy L.G."/>
            <person name="Hibbett D."/>
            <person name="Henrissat B."/>
            <person name="Matheny P.B."/>
            <person name="Labbe J."/>
            <person name="Martin F.M."/>
        </authorList>
    </citation>
    <scope>NUCLEOTIDE SEQUENCE</scope>
    <source>
        <strain evidence="1">EC-137</strain>
    </source>
</reference>
<gene>
    <name evidence="1" type="ORF">K488DRAFT_41141</name>
</gene>
<organism evidence="1 2">
    <name type="scientific">Vararia minispora EC-137</name>
    <dbReference type="NCBI Taxonomy" id="1314806"/>
    <lineage>
        <taxon>Eukaryota</taxon>
        <taxon>Fungi</taxon>
        <taxon>Dikarya</taxon>
        <taxon>Basidiomycota</taxon>
        <taxon>Agaricomycotina</taxon>
        <taxon>Agaricomycetes</taxon>
        <taxon>Russulales</taxon>
        <taxon>Lachnocladiaceae</taxon>
        <taxon>Vararia</taxon>
    </lineage>
</organism>
<keyword evidence="2" id="KW-1185">Reference proteome</keyword>
<evidence type="ECO:0000313" key="2">
    <source>
        <dbReference type="Proteomes" id="UP000814128"/>
    </source>
</evidence>
<comment type="caution">
    <text evidence="1">The sequence shown here is derived from an EMBL/GenBank/DDBJ whole genome shotgun (WGS) entry which is preliminary data.</text>
</comment>
<reference evidence="1" key="1">
    <citation type="submission" date="2021-02" db="EMBL/GenBank/DDBJ databases">
        <authorList>
            <consortium name="DOE Joint Genome Institute"/>
            <person name="Ahrendt S."/>
            <person name="Looney B.P."/>
            <person name="Miyauchi S."/>
            <person name="Morin E."/>
            <person name="Drula E."/>
            <person name="Courty P.E."/>
            <person name="Chicoki N."/>
            <person name="Fauchery L."/>
            <person name="Kohler A."/>
            <person name="Kuo A."/>
            <person name="Labutti K."/>
            <person name="Pangilinan J."/>
            <person name="Lipzen A."/>
            <person name="Riley R."/>
            <person name="Andreopoulos W."/>
            <person name="He G."/>
            <person name="Johnson J."/>
            <person name="Barry K.W."/>
            <person name="Grigoriev I.V."/>
            <person name="Nagy L."/>
            <person name="Hibbett D."/>
            <person name="Henrissat B."/>
            <person name="Matheny P.B."/>
            <person name="Labbe J."/>
            <person name="Martin F."/>
        </authorList>
    </citation>
    <scope>NUCLEOTIDE SEQUENCE</scope>
    <source>
        <strain evidence="1">EC-137</strain>
    </source>
</reference>
<dbReference type="EMBL" id="MU273471">
    <property type="protein sequence ID" value="KAI0036476.1"/>
    <property type="molecule type" value="Genomic_DNA"/>
</dbReference>
<sequence>MTAFDEGRCRAELAENFHDVPGFDDAFIAGCLRLCESHNLTGEDLFFKWEASTLGMGRVITERTVANVTAIVQTELAKARKQQMQQQTRFNGASRGRPGIDPFFGRRHAAQIGPTSSLLSANQLLQSTSSGSVSSIARHKVLLGLDVEGRKDEYKYMYEKVTDRSEVLDERIDEFGVLIKKYYKISDLGDPSLSTDDEVVIVGRIVLDPESSSSNAAKLNEASVCLESSRMMGSGVRIPVKFEHDLKIRGGLRGQGGIGLFPGAMVAFKGKNGGAGWFSVSEILSLPPLSLADRSAYNSLKVEHRDDLSFSMIVACGPYTSESSLDFKPWKDLLDKVKMDRPDVLLLLGPFLDCLHPVFKTGEVNDFPDDIFRRAFSQELTDLVAAVSPPPLVLLVPSVRDVQSEHAVYPQRPLRKDLVNSPSIKMLSNPARFSINGVTFAATSVDVLFHLKKEEFIKRAGEVDTIPVAETSSSTDVMSNLCRHLTYQRSFYPLFPTPLDLAQETNLDISHSNALDLCTGAEATVPDILIVPSRLKQFAKNVDDTMAINPSHASKGTFAAVFYEGEGPGPAARRLKVAIEKL</sequence>
<protein>
    <submittedName>
        <fullName evidence="1">DNA polymerase alpha/epsilon subunit B-domain-containing protein</fullName>
    </submittedName>
</protein>
<dbReference type="Proteomes" id="UP000814128">
    <property type="component" value="Unassembled WGS sequence"/>
</dbReference>
<name>A0ACB8QX87_9AGAM</name>
<proteinExistence type="predicted"/>